<dbReference type="InterPro" id="IPR013154">
    <property type="entry name" value="ADH-like_N"/>
</dbReference>
<dbReference type="InterPro" id="IPR036291">
    <property type="entry name" value="NAD(P)-bd_dom_sf"/>
</dbReference>
<keyword evidence="3" id="KW-1185">Reference proteome</keyword>
<dbReference type="InterPro" id="IPR013149">
    <property type="entry name" value="ADH-like_C"/>
</dbReference>
<sequence length="352" mass="36886">MTTTMKAIVTTGDGSVALGTVPKPQPGPTQVLIRILAAAQNPPDHMKIGYRPTLKGVVIGHDFAGRVEAIGAAVPAGLRYVGERVAGFINGGVDDETGGSFAEYCVADPHILVSLPDSLPFEDAAGLGLAAFTAAQALWISQPGLPTPSAPAPTPFPILIWAGASAVGQYTIQLAHLSGLQVITTASPHNHALLRSLGASEVLDYRDPSVSAKIRALTNNTLAHAVDCISDATTTRQVVDSLGASGGAISLLLNEPVNTEPGLVRAQFSLVYTLLGKAFENLIPYPADPAHYEFGKATAVMLATLLREGKLKTTPVKLVPNGLDDVEVWLEYLKQGKVSGEKITYRVAEDTL</sequence>
<accession>A0AAD6T584</accession>
<dbReference type="EMBL" id="JARJCM010000026">
    <property type="protein sequence ID" value="KAJ7039584.1"/>
    <property type="molecule type" value="Genomic_DNA"/>
</dbReference>
<dbReference type="CDD" id="cd08249">
    <property type="entry name" value="enoyl_reductase_like"/>
    <property type="match status" value="1"/>
</dbReference>
<evidence type="ECO:0000313" key="2">
    <source>
        <dbReference type="EMBL" id="KAJ7039584.1"/>
    </source>
</evidence>
<dbReference type="Pfam" id="PF00107">
    <property type="entry name" value="ADH_zinc_N"/>
    <property type="match status" value="1"/>
</dbReference>
<evidence type="ECO:0000259" key="1">
    <source>
        <dbReference type="SMART" id="SM00829"/>
    </source>
</evidence>
<dbReference type="GO" id="GO:0016651">
    <property type="term" value="F:oxidoreductase activity, acting on NAD(P)H"/>
    <property type="evidence" value="ECO:0007669"/>
    <property type="project" value="InterPro"/>
</dbReference>
<dbReference type="AlphaFoldDB" id="A0AAD6T584"/>
<feature type="domain" description="Enoyl reductase (ER)" evidence="1">
    <location>
        <begin position="12"/>
        <end position="344"/>
    </location>
</feature>
<dbReference type="SUPFAM" id="SSF50129">
    <property type="entry name" value="GroES-like"/>
    <property type="match status" value="1"/>
</dbReference>
<dbReference type="PANTHER" id="PTHR45348">
    <property type="entry name" value="HYPOTHETICAL OXIDOREDUCTASE (EUROFUNG)"/>
    <property type="match status" value="1"/>
</dbReference>
<name>A0AAD6T584_9AGAR</name>
<dbReference type="InterPro" id="IPR047122">
    <property type="entry name" value="Trans-enoyl_RdTase-like"/>
</dbReference>
<dbReference type="InterPro" id="IPR020843">
    <property type="entry name" value="ER"/>
</dbReference>
<dbReference type="SUPFAM" id="SSF51735">
    <property type="entry name" value="NAD(P)-binding Rossmann-fold domains"/>
    <property type="match status" value="1"/>
</dbReference>
<dbReference type="Proteomes" id="UP001218188">
    <property type="component" value="Unassembled WGS sequence"/>
</dbReference>
<proteinExistence type="predicted"/>
<dbReference type="Gene3D" id="3.90.180.10">
    <property type="entry name" value="Medium-chain alcohol dehydrogenases, catalytic domain"/>
    <property type="match status" value="1"/>
</dbReference>
<dbReference type="Gene3D" id="3.40.50.720">
    <property type="entry name" value="NAD(P)-binding Rossmann-like Domain"/>
    <property type="match status" value="1"/>
</dbReference>
<dbReference type="InterPro" id="IPR011032">
    <property type="entry name" value="GroES-like_sf"/>
</dbReference>
<dbReference type="PANTHER" id="PTHR45348:SF2">
    <property type="entry name" value="ZINC-TYPE ALCOHOL DEHYDROGENASE-LIKE PROTEIN C2E1P3.01"/>
    <property type="match status" value="1"/>
</dbReference>
<comment type="caution">
    <text evidence="2">The sequence shown here is derived from an EMBL/GenBank/DDBJ whole genome shotgun (WGS) entry which is preliminary data.</text>
</comment>
<dbReference type="Pfam" id="PF08240">
    <property type="entry name" value="ADH_N"/>
    <property type="match status" value="1"/>
</dbReference>
<organism evidence="2 3">
    <name type="scientific">Mycena alexandri</name>
    <dbReference type="NCBI Taxonomy" id="1745969"/>
    <lineage>
        <taxon>Eukaryota</taxon>
        <taxon>Fungi</taxon>
        <taxon>Dikarya</taxon>
        <taxon>Basidiomycota</taxon>
        <taxon>Agaricomycotina</taxon>
        <taxon>Agaricomycetes</taxon>
        <taxon>Agaricomycetidae</taxon>
        <taxon>Agaricales</taxon>
        <taxon>Marasmiineae</taxon>
        <taxon>Mycenaceae</taxon>
        <taxon>Mycena</taxon>
    </lineage>
</organism>
<dbReference type="SMART" id="SM00829">
    <property type="entry name" value="PKS_ER"/>
    <property type="match status" value="1"/>
</dbReference>
<gene>
    <name evidence="2" type="ORF">C8F04DRAFT_1085786</name>
</gene>
<protein>
    <submittedName>
        <fullName evidence="2">Chaperonin 10-like protein</fullName>
    </submittedName>
</protein>
<reference evidence="2" key="1">
    <citation type="submission" date="2023-03" db="EMBL/GenBank/DDBJ databases">
        <title>Massive genome expansion in bonnet fungi (Mycena s.s.) driven by repeated elements and novel gene families across ecological guilds.</title>
        <authorList>
            <consortium name="Lawrence Berkeley National Laboratory"/>
            <person name="Harder C.B."/>
            <person name="Miyauchi S."/>
            <person name="Viragh M."/>
            <person name="Kuo A."/>
            <person name="Thoen E."/>
            <person name="Andreopoulos B."/>
            <person name="Lu D."/>
            <person name="Skrede I."/>
            <person name="Drula E."/>
            <person name="Henrissat B."/>
            <person name="Morin E."/>
            <person name="Kohler A."/>
            <person name="Barry K."/>
            <person name="LaButti K."/>
            <person name="Morin E."/>
            <person name="Salamov A."/>
            <person name="Lipzen A."/>
            <person name="Mereny Z."/>
            <person name="Hegedus B."/>
            <person name="Baldrian P."/>
            <person name="Stursova M."/>
            <person name="Weitz H."/>
            <person name="Taylor A."/>
            <person name="Grigoriev I.V."/>
            <person name="Nagy L.G."/>
            <person name="Martin F."/>
            <person name="Kauserud H."/>
        </authorList>
    </citation>
    <scope>NUCLEOTIDE SEQUENCE</scope>
    <source>
        <strain evidence="2">CBHHK200</strain>
    </source>
</reference>
<evidence type="ECO:0000313" key="3">
    <source>
        <dbReference type="Proteomes" id="UP001218188"/>
    </source>
</evidence>